<dbReference type="PANTHER" id="PTHR13620:SF104">
    <property type="entry name" value="EXONUCLEASE 3'-5' DOMAIN-CONTAINING PROTEIN 2"/>
    <property type="match status" value="1"/>
</dbReference>
<organism evidence="5 6">
    <name type="scientific">Neoarthrinium moseri</name>
    <dbReference type="NCBI Taxonomy" id="1658444"/>
    <lineage>
        <taxon>Eukaryota</taxon>
        <taxon>Fungi</taxon>
        <taxon>Dikarya</taxon>
        <taxon>Ascomycota</taxon>
        <taxon>Pezizomycotina</taxon>
        <taxon>Sordariomycetes</taxon>
        <taxon>Xylariomycetidae</taxon>
        <taxon>Amphisphaeriales</taxon>
        <taxon>Apiosporaceae</taxon>
        <taxon>Neoarthrinium</taxon>
    </lineage>
</organism>
<proteinExistence type="predicted"/>
<keyword evidence="2" id="KW-0378">Hydrolase</keyword>
<dbReference type="EMBL" id="JAFIMR010000007">
    <property type="protein sequence ID" value="KAI1876516.1"/>
    <property type="molecule type" value="Genomic_DNA"/>
</dbReference>
<dbReference type="Proteomes" id="UP000829685">
    <property type="component" value="Unassembled WGS sequence"/>
</dbReference>
<gene>
    <name evidence="5" type="ORF">JX265_004042</name>
</gene>
<feature type="domain" description="3'-5' exonuclease" evidence="4">
    <location>
        <begin position="200"/>
        <end position="389"/>
    </location>
</feature>
<dbReference type="GO" id="GO:0005737">
    <property type="term" value="C:cytoplasm"/>
    <property type="evidence" value="ECO:0007669"/>
    <property type="project" value="TreeGrafter"/>
</dbReference>
<dbReference type="GO" id="GO:0006139">
    <property type="term" value="P:nucleobase-containing compound metabolic process"/>
    <property type="evidence" value="ECO:0007669"/>
    <property type="project" value="InterPro"/>
</dbReference>
<dbReference type="SMART" id="SM00474">
    <property type="entry name" value="35EXOc"/>
    <property type="match status" value="1"/>
</dbReference>
<dbReference type="PANTHER" id="PTHR13620">
    <property type="entry name" value="3-5 EXONUCLEASE"/>
    <property type="match status" value="1"/>
</dbReference>
<evidence type="ECO:0000256" key="1">
    <source>
        <dbReference type="ARBA" id="ARBA00022722"/>
    </source>
</evidence>
<dbReference type="FunFam" id="3.30.420.10:FF:000100">
    <property type="entry name" value="3'-5' exonuclease/helicase (Wrn), putative"/>
    <property type="match status" value="1"/>
</dbReference>
<evidence type="ECO:0000313" key="5">
    <source>
        <dbReference type="EMBL" id="KAI1876516.1"/>
    </source>
</evidence>
<dbReference type="GO" id="GO:0008408">
    <property type="term" value="F:3'-5' exonuclease activity"/>
    <property type="evidence" value="ECO:0007669"/>
    <property type="project" value="InterPro"/>
</dbReference>
<dbReference type="InterPro" id="IPR002562">
    <property type="entry name" value="3'-5'_exonuclease_dom"/>
</dbReference>
<name>A0A9P9WRR8_9PEZI</name>
<reference evidence="5" key="1">
    <citation type="submission" date="2021-03" db="EMBL/GenBank/DDBJ databases">
        <title>Revisited historic fungal species revealed as producer of novel bioactive compounds through whole genome sequencing and comparative genomics.</title>
        <authorList>
            <person name="Vignolle G.A."/>
            <person name="Hochenegger N."/>
            <person name="Mach R.L."/>
            <person name="Mach-Aigner A.R."/>
            <person name="Javad Rahimi M."/>
            <person name="Salim K.A."/>
            <person name="Chan C.M."/>
            <person name="Lim L.B.L."/>
            <person name="Cai F."/>
            <person name="Druzhinina I.S."/>
            <person name="U'Ren J.M."/>
            <person name="Derntl C."/>
        </authorList>
    </citation>
    <scope>NUCLEOTIDE SEQUENCE</scope>
    <source>
        <strain evidence="5">TUCIM 5799</strain>
    </source>
</reference>
<accession>A0A9P9WRR8</accession>
<dbReference type="GO" id="GO:0003676">
    <property type="term" value="F:nucleic acid binding"/>
    <property type="evidence" value="ECO:0007669"/>
    <property type="project" value="InterPro"/>
</dbReference>
<evidence type="ECO:0000313" key="6">
    <source>
        <dbReference type="Proteomes" id="UP000829685"/>
    </source>
</evidence>
<feature type="compositionally biased region" description="Basic and acidic residues" evidence="3">
    <location>
        <begin position="140"/>
        <end position="149"/>
    </location>
</feature>
<dbReference type="Gene3D" id="3.30.420.10">
    <property type="entry name" value="Ribonuclease H-like superfamily/Ribonuclease H"/>
    <property type="match status" value="1"/>
</dbReference>
<keyword evidence="6" id="KW-1185">Reference proteome</keyword>
<dbReference type="AlphaFoldDB" id="A0A9P9WRR8"/>
<evidence type="ECO:0000256" key="3">
    <source>
        <dbReference type="SAM" id="MobiDB-lite"/>
    </source>
</evidence>
<dbReference type="SUPFAM" id="SSF53098">
    <property type="entry name" value="Ribonuclease H-like"/>
    <property type="match status" value="1"/>
</dbReference>
<dbReference type="InterPro" id="IPR036397">
    <property type="entry name" value="RNaseH_sf"/>
</dbReference>
<feature type="region of interest" description="Disordered" evidence="3">
    <location>
        <begin position="418"/>
        <end position="439"/>
    </location>
</feature>
<sequence length="586" mass="65660">MIRRRVLEAVSFFASAPPPVLRQYSALRLSSLYRFSSMASSSSRLQLWHPSRGISFSTGASTSSSNVYGPRRLSHSAPALVDHGTAAPNTPNKAGKLSNDASNESPEQKDPLYPELPAPADTSLRNGDQGEAATTPNAGLDKKAEKRISNDPPYPALEYAVSEDLFRAAKEAEPGTPESFWSYALYRGPNEDGVAQKPKVHYCRSKHTTERVCQQYFMNEKVLGFDLEWFADAPRSAGPRKNVSLIQLASPSRIALFHVALFSKDDDFAAPSFRKIMEDPEITKVGVWIKGDATRLRTHLGIDSKGLMELSHLYKLVTYSRTGQFSSINKRLMPLSQQVEEYLHLPMFKGQDVRSSDWTKPLHMNQVIYSASDAYAGVHLYATLEHHRKQLEPCPPRPHHAELNLPIRLADGLDLETDSEAEASEPRPEEEEGTTSILSPAARRRQLKAYLRSAKESIASVAKTISQAEKILDLAVPKDPRVEAADAWVAAFKLENQPEDVDTKRTGTHASSYELRAYHLWHANKDMSIQQVAQLLRNPPLKTTTVANYVWRAVQRERLPVQRLRYEREVVQLLPKSNQGYARRAI</sequence>
<keyword evidence="1" id="KW-0540">Nuclease</keyword>
<comment type="caution">
    <text evidence="5">The sequence shown here is derived from an EMBL/GenBank/DDBJ whole genome shotgun (WGS) entry which is preliminary data.</text>
</comment>
<feature type="compositionally biased region" description="Acidic residues" evidence="3">
    <location>
        <begin position="418"/>
        <end position="433"/>
    </location>
</feature>
<evidence type="ECO:0000256" key="2">
    <source>
        <dbReference type="ARBA" id="ARBA00022801"/>
    </source>
</evidence>
<dbReference type="InterPro" id="IPR051132">
    <property type="entry name" value="3-5_Exonuclease_domain"/>
</dbReference>
<protein>
    <recommendedName>
        <fullName evidence="4">3'-5' exonuclease domain-containing protein</fullName>
    </recommendedName>
</protein>
<dbReference type="GO" id="GO:0005634">
    <property type="term" value="C:nucleus"/>
    <property type="evidence" value="ECO:0007669"/>
    <property type="project" value="TreeGrafter"/>
</dbReference>
<dbReference type="InterPro" id="IPR012337">
    <property type="entry name" value="RNaseH-like_sf"/>
</dbReference>
<dbReference type="Pfam" id="PF01612">
    <property type="entry name" value="DNA_pol_A_exo1"/>
    <property type="match status" value="1"/>
</dbReference>
<dbReference type="CDD" id="cd06141">
    <property type="entry name" value="WRN_exo"/>
    <property type="match status" value="1"/>
</dbReference>
<evidence type="ECO:0000259" key="4">
    <source>
        <dbReference type="SMART" id="SM00474"/>
    </source>
</evidence>
<feature type="region of interest" description="Disordered" evidence="3">
    <location>
        <begin position="81"/>
        <end position="155"/>
    </location>
</feature>